<proteinExistence type="predicted"/>
<reference evidence="1 2" key="1">
    <citation type="submission" date="2020-10" db="EMBL/GenBank/DDBJ databases">
        <title>The Coptis chinensis genome and diversification of protoberbering-type alkaloids.</title>
        <authorList>
            <person name="Wang B."/>
            <person name="Shu S."/>
            <person name="Song C."/>
            <person name="Liu Y."/>
        </authorList>
    </citation>
    <scope>NUCLEOTIDE SEQUENCE [LARGE SCALE GENOMIC DNA]</scope>
    <source>
        <strain evidence="1">HL-2020</strain>
        <tissue evidence="1">Leaf</tissue>
    </source>
</reference>
<evidence type="ECO:0000313" key="1">
    <source>
        <dbReference type="EMBL" id="KAF9618743.1"/>
    </source>
</evidence>
<dbReference type="OrthoDB" id="5984008at2759"/>
<keyword evidence="2" id="KW-1185">Reference proteome</keyword>
<protein>
    <submittedName>
        <fullName evidence="1">Uncharacterized protein</fullName>
    </submittedName>
</protein>
<comment type="caution">
    <text evidence="1">The sequence shown here is derived from an EMBL/GenBank/DDBJ whole genome shotgun (WGS) entry which is preliminary data.</text>
</comment>
<sequence>MVQVKNTVGAVMQVLAINLGCQDRVLKACIRQVVNKVIPHSVCDENTDLSIKRKMPMVIGIPSKATFEKFVQVNKDGEDPTGSCIDVFNKARERLYYGLPHSFKPIDGKYDELIEMVYNKVITNNL</sequence>
<gene>
    <name evidence="1" type="ORF">IFM89_002438</name>
</gene>
<organism evidence="1 2">
    <name type="scientific">Coptis chinensis</name>
    <dbReference type="NCBI Taxonomy" id="261450"/>
    <lineage>
        <taxon>Eukaryota</taxon>
        <taxon>Viridiplantae</taxon>
        <taxon>Streptophyta</taxon>
        <taxon>Embryophyta</taxon>
        <taxon>Tracheophyta</taxon>
        <taxon>Spermatophyta</taxon>
        <taxon>Magnoliopsida</taxon>
        <taxon>Ranunculales</taxon>
        <taxon>Ranunculaceae</taxon>
        <taxon>Coptidoideae</taxon>
        <taxon>Coptis</taxon>
    </lineage>
</organism>
<name>A0A835M3Y1_9MAGN</name>
<dbReference type="Proteomes" id="UP000631114">
    <property type="component" value="Unassembled WGS sequence"/>
</dbReference>
<accession>A0A835M3Y1</accession>
<dbReference type="AlphaFoldDB" id="A0A835M3Y1"/>
<evidence type="ECO:0000313" key="2">
    <source>
        <dbReference type="Proteomes" id="UP000631114"/>
    </source>
</evidence>
<dbReference type="Gene3D" id="3.40.190.10">
    <property type="entry name" value="Periplasmic binding protein-like II"/>
    <property type="match status" value="1"/>
</dbReference>
<dbReference type="EMBL" id="JADFTS010000002">
    <property type="protein sequence ID" value="KAF9618743.1"/>
    <property type="molecule type" value="Genomic_DNA"/>
</dbReference>